<dbReference type="Pfam" id="PF01044">
    <property type="entry name" value="Vinculin"/>
    <property type="match status" value="1"/>
</dbReference>
<keyword evidence="12" id="KW-0009">Actin-binding</keyword>
<dbReference type="Gene3D" id="1.20.120.810">
    <property type="entry name" value="Vinculin, Vh2 four-helix bundle"/>
    <property type="match status" value="1"/>
</dbReference>
<evidence type="ECO:0000256" key="13">
    <source>
        <dbReference type="ARBA" id="ARBA00023212"/>
    </source>
</evidence>
<keyword evidence="10" id="KW-0965">Cell junction</keyword>
<dbReference type="GO" id="GO:0007155">
    <property type="term" value="P:cell adhesion"/>
    <property type="evidence" value="ECO:0007669"/>
    <property type="project" value="UniProtKB-KW"/>
</dbReference>
<keyword evidence="7" id="KW-0963">Cytoplasm</keyword>
<evidence type="ECO:0000256" key="10">
    <source>
        <dbReference type="ARBA" id="ARBA00022949"/>
    </source>
</evidence>
<keyword evidence="11" id="KW-0472">Membrane</keyword>
<evidence type="ECO:0000256" key="6">
    <source>
        <dbReference type="ARBA" id="ARBA00022475"/>
    </source>
</evidence>
<dbReference type="GO" id="GO:0015629">
    <property type="term" value="C:actin cytoskeleton"/>
    <property type="evidence" value="ECO:0007669"/>
    <property type="project" value="InterPro"/>
</dbReference>
<keyword evidence="15" id="KW-1185">Reference proteome</keyword>
<dbReference type="InterPro" id="IPR006077">
    <property type="entry name" value="Vinculin/catenin"/>
</dbReference>
<keyword evidence="8" id="KW-0677">Repeat</keyword>
<evidence type="ECO:0000256" key="12">
    <source>
        <dbReference type="ARBA" id="ARBA00023203"/>
    </source>
</evidence>
<evidence type="ECO:0000313" key="14">
    <source>
        <dbReference type="EMBL" id="KAJ8917242.1"/>
    </source>
</evidence>
<keyword evidence="9" id="KW-0130">Cell adhesion</keyword>
<dbReference type="GO" id="GO:0005198">
    <property type="term" value="F:structural molecule activity"/>
    <property type="evidence" value="ECO:0007669"/>
    <property type="project" value="InterPro"/>
</dbReference>
<dbReference type="AlphaFoldDB" id="A0AAV8VTD2"/>
<feature type="non-terminal residue" evidence="14">
    <location>
        <position position="1"/>
    </location>
</feature>
<dbReference type="EMBL" id="JANEYG010000034">
    <property type="protein sequence ID" value="KAJ8917242.1"/>
    <property type="molecule type" value="Genomic_DNA"/>
</dbReference>
<name>A0AAV8VTD2_9CUCU</name>
<dbReference type="InterPro" id="IPR036723">
    <property type="entry name" value="Alpha-catenin/vinculin-like_sf"/>
</dbReference>
<reference evidence="14 15" key="1">
    <citation type="journal article" date="2023" name="Insect Mol. Biol.">
        <title>Genome sequencing provides insights into the evolution of gene families encoding plant cell wall-degrading enzymes in longhorned beetles.</title>
        <authorList>
            <person name="Shin N.R."/>
            <person name="Okamura Y."/>
            <person name="Kirsch R."/>
            <person name="Pauchet Y."/>
        </authorList>
    </citation>
    <scope>NUCLEOTIDE SEQUENCE [LARGE SCALE GENOMIC DNA]</scope>
    <source>
        <strain evidence="14">EAD_L_NR</strain>
    </source>
</reference>
<evidence type="ECO:0000256" key="4">
    <source>
        <dbReference type="ARBA" id="ARBA00008376"/>
    </source>
</evidence>
<keyword evidence="6" id="KW-1003">Cell membrane</keyword>
<keyword evidence="13" id="KW-0206">Cytoskeleton</keyword>
<comment type="caution">
    <text evidence="14">The sequence shown here is derived from an EMBL/GenBank/DDBJ whole genome shotgun (WGS) entry which is preliminary data.</text>
</comment>
<accession>A0AAV8VTD2</accession>
<evidence type="ECO:0000256" key="1">
    <source>
        <dbReference type="ARBA" id="ARBA00004245"/>
    </source>
</evidence>
<evidence type="ECO:0000256" key="3">
    <source>
        <dbReference type="ARBA" id="ARBA00004536"/>
    </source>
</evidence>
<evidence type="ECO:0000256" key="7">
    <source>
        <dbReference type="ARBA" id="ARBA00022490"/>
    </source>
</evidence>
<comment type="similarity">
    <text evidence="4">Belongs to the vinculin/alpha-catenin family.</text>
</comment>
<dbReference type="GO" id="GO:0051015">
    <property type="term" value="F:actin filament binding"/>
    <property type="evidence" value="ECO:0007669"/>
    <property type="project" value="InterPro"/>
</dbReference>
<dbReference type="GO" id="GO:0005886">
    <property type="term" value="C:plasma membrane"/>
    <property type="evidence" value="ECO:0007669"/>
    <property type="project" value="UniProtKB-SubCell"/>
</dbReference>
<dbReference type="Proteomes" id="UP001159042">
    <property type="component" value="Unassembled WGS sequence"/>
</dbReference>
<gene>
    <name evidence="14" type="ORF">NQ315_002259</name>
</gene>
<dbReference type="InterPro" id="IPR000633">
    <property type="entry name" value="Vinculin_CS"/>
</dbReference>
<dbReference type="PROSITE" id="PS00664">
    <property type="entry name" value="VINCULIN_2"/>
    <property type="match status" value="1"/>
</dbReference>
<protein>
    <recommendedName>
        <fullName evidence="5">Vinculin</fullName>
    </recommendedName>
</protein>
<dbReference type="SUPFAM" id="SSF47220">
    <property type="entry name" value="alpha-catenin/vinculin-like"/>
    <property type="match status" value="2"/>
</dbReference>
<dbReference type="PANTHER" id="PTHR46180">
    <property type="entry name" value="VINCULIN"/>
    <property type="match status" value="1"/>
</dbReference>
<comment type="subcellular location">
    <subcellularLocation>
        <location evidence="3">Cell junction</location>
        <location evidence="3">Adherens junction</location>
    </subcellularLocation>
    <subcellularLocation>
        <location evidence="2">Cell membrane</location>
        <topology evidence="2">Peripheral membrane protein</topology>
        <orientation evidence="2">Cytoplasmic side</orientation>
    </subcellularLocation>
    <subcellularLocation>
        <location evidence="1">Cytoplasm</location>
        <location evidence="1">Cytoskeleton</location>
    </subcellularLocation>
</comment>
<dbReference type="GO" id="GO:0005912">
    <property type="term" value="C:adherens junction"/>
    <property type="evidence" value="ECO:0007669"/>
    <property type="project" value="UniProtKB-SubCell"/>
</dbReference>
<sequence>VSKLVILHEEAEEGIPMPDLEQPVRSVSNAVFNLVKVGRETINSSDDPILKQDMPSALVRVERSSKLLEEASQMLKEDPFSSPARKRLIEGSGGILQATSALLLCFDESEVRKIIRECHRVLDYLAVAEVIENLDELVQFLRDLSPCLSKVSREISAREKELTHQVHSEILVRCLEQVKTLAPILICSMKIYIHIVSQGGKGAEEAAENRNYLAQRMTDEINEIIRVLQLTSYDEEQSDLDNLTVLKKLQNAIANKINAANDWLLDPNAVRGGVGEKSLRQIIEAAQKVAERCLPHDANIINKLCSDLTTMTDALCELRQENKGATPKPSPWPGG</sequence>
<evidence type="ECO:0000256" key="5">
    <source>
        <dbReference type="ARBA" id="ARBA00014125"/>
    </source>
</evidence>
<proteinExistence type="inferred from homology"/>
<organism evidence="14 15">
    <name type="scientific">Exocentrus adspersus</name>
    <dbReference type="NCBI Taxonomy" id="1586481"/>
    <lineage>
        <taxon>Eukaryota</taxon>
        <taxon>Metazoa</taxon>
        <taxon>Ecdysozoa</taxon>
        <taxon>Arthropoda</taxon>
        <taxon>Hexapoda</taxon>
        <taxon>Insecta</taxon>
        <taxon>Pterygota</taxon>
        <taxon>Neoptera</taxon>
        <taxon>Endopterygota</taxon>
        <taxon>Coleoptera</taxon>
        <taxon>Polyphaga</taxon>
        <taxon>Cucujiformia</taxon>
        <taxon>Chrysomeloidea</taxon>
        <taxon>Cerambycidae</taxon>
        <taxon>Lamiinae</taxon>
        <taxon>Acanthocinini</taxon>
        <taxon>Exocentrus</taxon>
    </lineage>
</organism>
<dbReference type="InterPro" id="IPR017997">
    <property type="entry name" value="Vinculin"/>
</dbReference>
<evidence type="ECO:0000256" key="8">
    <source>
        <dbReference type="ARBA" id="ARBA00022737"/>
    </source>
</evidence>
<dbReference type="Gene3D" id="1.20.120.230">
    <property type="entry name" value="Alpha-catenin/vinculin-like"/>
    <property type="match status" value="2"/>
</dbReference>
<evidence type="ECO:0000256" key="9">
    <source>
        <dbReference type="ARBA" id="ARBA00022889"/>
    </source>
</evidence>
<evidence type="ECO:0000256" key="2">
    <source>
        <dbReference type="ARBA" id="ARBA00004413"/>
    </source>
</evidence>
<evidence type="ECO:0000313" key="15">
    <source>
        <dbReference type="Proteomes" id="UP001159042"/>
    </source>
</evidence>
<evidence type="ECO:0000256" key="11">
    <source>
        <dbReference type="ARBA" id="ARBA00023136"/>
    </source>
</evidence>